<evidence type="ECO:0000256" key="6">
    <source>
        <dbReference type="ARBA" id="ARBA00022538"/>
    </source>
</evidence>
<evidence type="ECO:0000256" key="13">
    <source>
        <dbReference type="PIRSR" id="PIRSR006247-1"/>
    </source>
</evidence>
<evidence type="ECO:0000256" key="12">
    <source>
        <dbReference type="PIRNR" id="PIRNR006247"/>
    </source>
</evidence>
<protein>
    <recommendedName>
        <fullName evidence="12">Trk system potassium uptake protein</fullName>
    </recommendedName>
</protein>
<dbReference type="GeneID" id="87104994"/>
<dbReference type="GO" id="GO:0046872">
    <property type="term" value="F:metal ion binding"/>
    <property type="evidence" value="ECO:0007669"/>
    <property type="project" value="UniProtKB-KW"/>
</dbReference>
<keyword evidence="6 12" id="KW-0633">Potassium transport</keyword>
<keyword evidence="10 12" id="KW-0406">Ion transport</keyword>
<dbReference type="GO" id="GO:0005886">
    <property type="term" value="C:plasma membrane"/>
    <property type="evidence" value="ECO:0007669"/>
    <property type="project" value="UniProtKB-SubCell"/>
</dbReference>
<comment type="function">
    <text evidence="12">Low-affinity potassium transport system. Interacts with Trk system potassium uptake protein TrkA.</text>
</comment>
<comment type="subcellular location">
    <subcellularLocation>
        <location evidence="1 12">Cell inner membrane</location>
        <topology evidence="1 12">Multi-pass membrane protein</topology>
    </subcellularLocation>
</comment>
<feature type="transmembrane region" description="Helical" evidence="14">
    <location>
        <begin position="280"/>
        <end position="298"/>
    </location>
</feature>
<feature type="binding site" evidence="13">
    <location>
        <position position="225"/>
    </location>
    <ligand>
        <name>K(+)</name>
        <dbReference type="ChEBI" id="CHEBI:29103"/>
    </ligand>
</feature>
<comment type="similarity">
    <text evidence="2 12">Belongs to the TrkH potassium transport family.</text>
</comment>
<dbReference type="STRING" id="228410.NE1835"/>
<evidence type="ECO:0000256" key="2">
    <source>
        <dbReference type="ARBA" id="ARBA00009137"/>
    </source>
</evidence>
<feature type="transmembrane region" description="Helical" evidence="14">
    <location>
        <begin position="335"/>
        <end position="358"/>
    </location>
</feature>
<dbReference type="PhylomeDB" id="Q82TP5"/>
<feature type="transmembrane region" description="Helical" evidence="14">
    <location>
        <begin position="189"/>
        <end position="207"/>
    </location>
</feature>
<gene>
    <name evidence="15" type="ordered locus">NE1835</name>
</gene>
<feature type="binding site" evidence="13">
    <location>
        <position position="439"/>
    </location>
    <ligand>
        <name>K(+)</name>
        <dbReference type="ChEBI" id="CHEBI:29103"/>
    </ligand>
</feature>
<feature type="binding site" evidence="13">
    <location>
        <position position="224"/>
    </location>
    <ligand>
        <name>K(+)</name>
        <dbReference type="ChEBI" id="CHEBI:29103"/>
    </ligand>
</feature>
<dbReference type="Pfam" id="PF02386">
    <property type="entry name" value="TrkH"/>
    <property type="match status" value="1"/>
</dbReference>
<sequence>MGHVLSHFLAVANILGRMVMMFGLVLLIPCGVAYWTLDGSLSVFLDALSVTLGCGATIWILTYRFKRELQIRDGFLLVVLVWLSLPLFGMLPLVWYLPELGIAKAYFEAASGLTSTGATILTRLDELPYAINLWRCLMAWLGGMGLIVLAVAILPMLGVGGRQLLSAEIPGPIKESRLTPRIAETAKRLWLIYVTLTLTCMIAYRLAGMTPFDAIAHALSTLGLGGFSTHDSSYGYWNSPLIEAIAILFMLIAGINFSSHFVAWRAKSFSPYRADPEAKLYILITLASCIGVAGFLWIKGIYTDPLVALRYAAFNVVSTATTAGYSNTDYALWPIFAPLWMLFLSGFCTSSGSTGGGIKMIRARILFQQFFREMIIIMHPRAVSLIKIGRSIITNEIIFAILGFFFVYLISIVLMTLALTLSGLDEITAFSAAVACLNNLGAGLGAVGPAMTYASLNDFQIWLCSFGMFLGRLEFYTLMIVFTPAFWRR</sequence>
<feature type="transmembrane region" description="Helical" evidence="14">
    <location>
        <begin position="241"/>
        <end position="259"/>
    </location>
</feature>
<dbReference type="RefSeq" id="WP_011112377.1">
    <property type="nucleotide sequence ID" value="NC_004757.1"/>
</dbReference>
<keyword evidence="4 12" id="KW-1003">Cell membrane</keyword>
<keyword evidence="5 12" id="KW-0997">Cell inner membrane</keyword>
<dbReference type="KEGG" id="neu:NE1835"/>
<dbReference type="EMBL" id="AL954747">
    <property type="protein sequence ID" value="CAD85746.1"/>
    <property type="molecule type" value="Genomic_DNA"/>
</dbReference>
<feature type="transmembrane region" description="Helical" evidence="14">
    <location>
        <begin position="427"/>
        <end position="447"/>
    </location>
</feature>
<dbReference type="HOGENOM" id="CLU_030708_0_2_4"/>
<dbReference type="Proteomes" id="UP000001416">
    <property type="component" value="Chromosome"/>
</dbReference>
<evidence type="ECO:0000256" key="7">
    <source>
        <dbReference type="ARBA" id="ARBA00022692"/>
    </source>
</evidence>
<keyword evidence="8 12" id="KW-0630">Potassium</keyword>
<accession>Q82TP5</accession>
<keyword evidence="11 12" id="KW-0472">Membrane</keyword>
<proteinExistence type="inferred from homology"/>
<feature type="transmembrane region" description="Helical" evidence="14">
    <location>
        <begin position="12"/>
        <end position="37"/>
    </location>
</feature>
<evidence type="ECO:0000313" key="16">
    <source>
        <dbReference type="Proteomes" id="UP000001416"/>
    </source>
</evidence>
<evidence type="ECO:0000256" key="5">
    <source>
        <dbReference type="ARBA" id="ARBA00022519"/>
    </source>
</evidence>
<keyword evidence="3 12" id="KW-0813">Transport</keyword>
<dbReference type="eggNOG" id="COG0168">
    <property type="taxonomic scope" value="Bacteria"/>
</dbReference>
<evidence type="ECO:0000256" key="8">
    <source>
        <dbReference type="ARBA" id="ARBA00022958"/>
    </source>
</evidence>
<evidence type="ECO:0000313" key="15">
    <source>
        <dbReference type="EMBL" id="CAD85746.1"/>
    </source>
</evidence>
<evidence type="ECO:0000256" key="4">
    <source>
        <dbReference type="ARBA" id="ARBA00022475"/>
    </source>
</evidence>
<evidence type="ECO:0000256" key="3">
    <source>
        <dbReference type="ARBA" id="ARBA00022448"/>
    </source>
</evidence>
<keyword evidence="16" id="KW-1185">Reference proteome</keyword>
<reference evidence="15 16" key="1">
    <citation type="journal article" date="2003" name="J. Bacteriol.">
        <title>Complete genome sequence of the ammonia-oxidizing bacterium and obligate chemolithoautotroph Nitrosomonas europaea.</title>
        <authorList>
            <person name="Chain P."/>
            <person name="Lamerdin J."/>
            <person name="Larimer F."/>
            <person name="Regala W."/>
            <person name="Land M."/>
            <person name="Hauser L."/>
            <person name="Hooper A."/>
            <person name="Klotz M."/>
            <person name="Norton J."/>
            <person name="Sayavedra-Soto L."/>
            <person name="Arciero D."/>
            <person name="Hommes N."/>
            <person name="Whittaker M."/>
            <person name="Arp D."/>
        </authorList>
    </citation>
    <scope>NUCLEOTIDE SEQUENCE [LARGE SCALE GENOMIC DNA]</scope>
    <source>
        <strain evidence="16">ATCC 19718 / CIP 103999 / KCTC 2705 / NBRC 14298</strain>
    </source>
</reference>
<evidence type="ECO:0000256" key="10">
    <source>
        <dbReference type="ARBA" id="ARBA00023065"/>
    </source>
</evidence>
<dbReference type="PANTHER" id="PTHR32024:SF2">
    <property type="entry name" value="TRK SYSTEM POTASSIUM UPTAKE PROTEIN TRKG-RELATED"/>
    <property type="match status" value="1"/>
</dbReference>
<feature type="transmembrane region" description="Helical" evidence="14">
    <location>
        <begin position="397"/>
        <end position="421"/>
    </location>
</feature>
<feature type="binding site" evidence="13">
    <location>
        <position position="322"/>
    </location>
    <ligand>
        <name>K(+)</name>
        <dbReference type="ChEBI" id="CHEBI:29103"/>
    </ligand>
</feature>
<evidence type="ECO:0000256" key="11">
    <source>
        <dbReference type="ARBA" id="ARBA00023136"/>
    </source>
</evidence>
<organism evidence="15 16">
    <name type="scientific">Nitrosomonas europaea (strain ATCC 19718 / CIP 103999 / KCTC 2705 / NBRC 14298)</name>
    <dbReference type="NCBI Taxonomy" id="228410"/>
    <lineage>
        <taxon>Bacteria</taxon>
        <taxon>Pseudomonadati</taxon>
        <taxon>Pseudomonadota</taxon>
        <taxon>Betaproteobacteria</taxon>
        <taxon>Nitrosomonadales</taxon>
        <taxon>Nitrosomonadaceae</taxon>
        <taxon>Nitrosomonas</taxon>
    </lineage>
</organism>
<dbReference type="AlphaFoldDB" id="Q82TP5"/>
<dbReference type="PIRSF" id="PIRSF006247">
    <property type="entry name" value="TrkH"/>
    <property type="match status" value="1"/>
</dbReference>
<feature type="transmembrane region" description="Helical" evidence="14">
    <location>
        <begin position="137"/>
        <end position="157"/>
    </location>
</feature>
<feature type="transmembrane region" description="Helical" evidence="14">
    <location>
        <begin position="43"/>
        <end position="63"/>
    </location>
</feature>
<evidence type="ECO:0000256" key="14">
    <source>
        <dbReference type="SAM" id="Phobius"/>
    </source>
</evidence>
<dbReference type="InterPro" id="IPR003445">
    <property type="entry name" value="Cat_transpt"/>
</dbReference>
<evidence type="ECO:0000256" key="1">
    <source>
        <dbReference type="ARBA" id="ARBA00004429"/>
    </source>
</evidence>
<keyword evidence="9 14" id="KW-1133">Transmembrane helix</keyword>
<evidence type="ECO:0000256" key="9">
    <source>
        <dbReference type="ARBA" id="ARBA00022989"/>
    </source>
</evidence>
<feature type="binding site" evidence="13">
    <location>
        <position position="116"/>
    </location>
    <ligand>
        <name>K(+)</name>
        <dbReference type="ChEBI" id="CHEBI:29103"/>
    </ligand>
</feature>
<name>Q82TP5_NITEU</name>
<feature type="binding site" evidence="13">
    <location>
        <position position="440"/>
    </location>
    <ligand>
        <name>K(+)</name>
        <dbReference type="ChEBI" id="CHEBI:29103"/>
    </ligand>
</feature>
<dbReference type="PANTHER" id="PTHR32024">
    <property type="entry name" value="TRK SYSTEM POTASSIUM UPTAKE PROTEIN TRKG-RELATED"/>
    <property type="match status" value="1"/>
</dbReference>
<feature type="binding site" evidence="13">
    <location>
        <position position="323"/>
    </location>
    <ligand>
        <name>K(+)</name>
        <dbReference type="ChEBI" id="CHEBI:29103"/>
    </ligand>
</feature>
<dbReference type="InterPro" id="IPR004772">
    <property type="entry name" value="TrkH"/>
</dbReference>
<dbReference type="GO" id="GO:0015379">
    <property type="term" value="F:potassium:chloride symporter activity"/>
    <property type="evidence" value="ECO:0007669"/>
    <property type="project" value="InterPro"/>
</dbReference>
<feature type="transmembrane region" description="Helical" evidence="14">
    <location>
        <begin position="459"/>
        <end position="487"/>
    </location>
</feature>
<feature type="transmembrane region" description="Helical" evidence="14">
    <location>
        <begin position="75"/>
        <end position="97"/>
    </location>
</feature>
<keyword evidence="13" id="KW-0479">Metal-binding</keyword>
<keyword evidence="7 14" id="KW-0812">Transmembrane</keyword>